<dbReference type="STRING" id="4781.A0A0P1AQM2"/>
<dbReference type="Gene3D" id="1.25.40.20">
    <property type="entry name" value="Ankyrin repeat-containing domain"/>
    <property type="match status" value="2"/>
</dbReference>
<accession>A0A0P1AQM2</accession>
<dbReference type="GeneID" id="36408682"/>
<organism evidence="1 2">
    <name type="scientific">Plasmopara halstedii</name>
    <name type="common">Downy mildew of sunflower</name>
    <dbReference type="NCBI Taxonomy" id="4781"/>
    <lineage>
        <taxon>Eukaryota</taxon>
        <taxon>Sar</taxon>
        <taxon>Stramenopiles</taxon>
        <taxon>Oomycota</taxon>
        <taxon>Peronosporomycetes</taxon>
        <taxon>Peronosporales</taxon>
        <taxon>Peronosporaceae</taxon>
        <taxon>Plasmopara</taxon>
    </lineage>
</organism>
<dbReference type="PANTHER" id="PTHR46586:SF3">
    <property type="entry name" value="ANKYRIN REPEAT-CONTAINING PROTEIN"/>
    <property type="match status" value="1"/>
</dbReference>
<dbReference type="SUPFAM" id="SSF48403">
    <property type="entry name" value="Ankyrin repeat"/>
    <property type="match status" value="1"/>
</dbReference>
<dbReference type="Pfam" id="PF13637">
    <property type="entry name" value="Ank_4"/>
    <property type="match status" value="1"/>
</dbReference>
<dbReference type="Pfam" id="PF12796">
    <property type="entry name" value="Ank_2"/>
    <property type="match status" value="2"/>
</dbReference>
<dbReference type="RefSeq" id="XP_024579801.1">
    <property type="nucleotide sequence ID" value="XM_024729422.1"/>
</dbReference>
<protein>
    <submittedName>
        <fullName evidence="1">FOG: Ankyrin repeat</fullName>
    </submittedName>
</protein>
<keyword evidence="2" id="KW-1185">Reference proteome</keyword>
<name>A0A0P1AQM2_PLAHL</name>
<sequence length="605" mass="66826">MVGSTMLVLTTPSLFRFVMTFIDGVPGRVLSLINALQHDQHRVPWSATGFLPRDAIQRGDLDTLRHLYRLSTTKTYKLRPELSFDGAVCFAIQLGRFEMVQYLVTIAMQDKTEHFTDQIGGSTLLGWAIRYSNVLKSEHKVEIVEWVAKIYSKSALKDVNADDLSRAGIFVLTFLKERGLATTGFTDPKLVDLVAGGGNLVVLRFLFERENEDRQVPRCTSDAMDKAAMNGHLQIVQYLHEQSIGGCTVAAMDGAAKNGYLDVVKFLHAQRSEGCTVSAMDGAARSGHLEIVTFLHTNRREGCTTAAMDGAATRGYLEIVQYLHEHRSEGCTTNAMNGAAQSGHLDVITYLHNFRTEGCTTDAMDGAALVGNLSVVKFLHENRKEGCTSNAIDGAAWRGHFDVVQYLVRHRSEGCTFQALDTACQSGNLNIVRVLHENGDASCTTKAMDNAASSGHLEIVRYLHENRIEGCTKDAMTNAAIHGYATIVQYLGEHRHEGAHEYTLERAAALGNVQCVDALLRYSIQGCLFEARCAALDAGHSRVAILLSAWINPDVQTCCLRKYHVRPGPRWCQKPPRSEKSFSVTKQTGNESMTSCVVTLLRWFQ</sequence>
<dbReference type="AlphaFoldDB" id="A0A0P1AQM2"/>
<dbReference type="Proteomes" id="UP000054928">
    <property type="component" value="Unassembled WGS sequence"/>
</dbReference>
<dbReference type="PANTHER" id="PTHR46586">
    <property type="entry name" value="ANKYRIN REPEAT-CONTAINING PROTEIN"/>
    <property type="match status" value="1"/>
</dbReference>
<dbReference type="InterPro" id="IPR036770">
    <property type="entry name" value="Ankyrin_rpt-contain_sf"/>
</dbReference>
<dbReference type="InterPro" id="IPR052050">
    <property type="entry name" value="SecEffector_AnkRepeat"/>
</dbReference>
<dbReference type="EMBL" id="CCYD01000667">
    <property type="protein sequence ID" value="CEG43432.1"/>
    <property type="molecule type" value="Genomic_DNA"/>
</dbReference>
<reference evidence="2" key="1">
    <citation type="submission" date="2014-09" db="EMBL/GenBank/DDBJ databases">
        <authorList>
            <person name="Sharma Rahul"/>
            <person name="Thines Marco"/>
        </authorList>
    </citation>
    <scope>NUCLEOTIDE SEQUENCE [LARGE SCALE GENOMIC DNA]</scope>
</reference>
<dbReference type="InterPro" id="IPR002110">
    <property type="entry name" value="Ankyrin_rpt"/>
</dbReference>
<proteinExistence type="predicted"/>
<evidence type="ECO:0000313" key="1">
    <source>
        <dbReference type="EMBL" id="CEG43432.1"/>
    </source>
</evidence>
<dbReference type="OMA" id="TKDAMTN"/>
<evidence type="ECO:0000313" key="2">
    <source>
        <dbReference type="Proteomes" id="UP000054928"/>
    </source>
</evidence>
<dbReference type="OrthoDB" id="7464126at2759"/>